<dbReference type="InterPro" id="IPR001214">
    <property type="entry name" value="SET_dom"/>
</dbReference>
<dbReference type="Proteomes" id="UP000178076">
    <property type="component" value="Unassembled WGS sequence"/>
</dbReference>
<protein>
    <recommendedName>
        <fullName evidence="1">SET domain-containing protein</fullName>
    </recommendedName>
</protein>
<organism evidence="2 3">
    <name type="scientific">Candidatus Roizmanbacteria bacterium RIFCSPHIGHO2_12_FULL_42_10</name>
    <dbReference type="NCBI Taxonomy" id="1802053"/>
    <lineage>
        <taxon>Bacteria</taxon>
        <taxon>Candidatus Roizmaniibacteriota</taxon>
    </lineage>
</organism>
<dbReference type="InterPro" id="IPR046341">
    <property type="entry name" value="SET_dom_sf"/>
</dbReference>
<sequence length="87" mass="10100">MPKDIQDLMNHYAYLSTKLGKYVFPLDDSRFTNHSSTRNNVDSVQLPGESELVGIANSDIERGEEILVNYRDFDVRDKNSQEEYLRT</sequence>
<evidence type="ECO:0000259" key="1">
    <source>
        <dbReference type="Pfam" id="PF00856"/>
    </source>
</evidence>
<dbReference type="AlphaFoldDB" id="A0A1F7I4Z7"/>
<gene>
    <name evidence="2" type="ORF">A3F32_00585</name>
</gene>
<proteinExistence type="predicted"/>
<evidence type="ECO:0000313" key="2">
    <source>
        <dbReference type="EMBL" id="OGK38439.1"/>
    </source>
</evidence>
<feature type="domain" description="SET" evidence="1">
    <location>
        <begin position="28"/>
        <end position="70"/>
    </location>
</feature>
<name>A0A1F7I4Z7_9BACT</name>
<dbReference type="Gene3D" id="2.170.270.10">
    <property type="entry name" value="SET domain"/>
    <property type="match status" value="1"/>
</dbReference>
<evidence type="ECO:0000313" key="3">
    <source>
        <dbReference type="Proteomes" id="UP000178076"/>
    </source>
</evidence>
<dbReference type="EMBL" id="MGAD01000019">
    <property type="protein sequence ID" value="OGK38439.1"/>
    <property type="molecule type" value="Genomic_DNA"/>
</dbReference>
<dbReference type="SUPFAM" id="SSF82199">
    <property type="entry name" value="SET domain"/>
    <property type="match status" value="1"/>
</dbReference>
<comment type="caution">
    <text evidence="2">The sequence shown here is derived from an EMBL/GenBank/DDBJ whole genome shotgun (WGS) entry which is preliminary data.</text>
</comment>
<dbReference type="CDD" id="cd08161">
    <property type="entry name" value="SET"/>
    <property type="match status" value="1"/>
</dbReference>
<accession>A0A1F7I4Z7</accession>
<reference evidence="2 3" key="1">
    <citation type="journal article" date="2016" name="Nat. Commun.">
        <title>Thousands of microbial genomes shed light on interconnected biogeochemical processes in an aquifer system.</title>
        <authorList>
            <person name="Anantharaman K."/>
            <person name="Brown C.T."/>
            <person name="Hug L.A."/>
            <person name="Sharon I."/>
            <person name="Castelle C.J."/>
            <person name="Probst A.J."/>
            <person name="Thomas B.C."/>
            <person name="Singh A."/>
            <person name="Wilkins M.J."/>
            <person name="Karaoz U."/>
            <person name="Brodie E.L."/>
            <person name="Williams K.H."/>
            <person name="Hubbard S.S."/>
            <person name="Banfield J.F."/>
        </authorList>
    </citation>
    <scope>NUCLEOTIDE SEQUENCE [LARGE SCALE GENOMIC DNA]</scope>
</reference>
<dbReference type="Pfam" id="PF00856">
    <property type="entry name" value="SET"/>
    <property type="match status" value="1"/>
</dbReference>